<dbReference type="STRING" id="80876.SAMN05421779_105128"/>
<reference evidence="1 2" key="1">
    <citation type="submission" date="2017-01" db="EMBL/GenBank/DDBJ databases">
        <authorList>
            <person name="Mah S.A."/>
            <person name="Swanson W.J."/>
            <person name="Moy G.W."/>
            <person name="Vacquier V.D."/>
        </authorList>
    </citation>
    <scope>NUCLEOTIDE SEQUENCE [LARGE SCALE GENOMIC DNA]</scope>
    <source>
        <strain evidence="1 2">DSM 11589</strain>
    </source>
</reference>
<dbReference type="AlphaFoldDB" id="A0A1N7NI28"/>
<organism evidence="1 2">
    <name type="scientific">Insolitispirillum peregrinum</name>
    <dbReference type="NCBI Taxonomy" id="80876"/>
    <lineage>
        <taxon>Bacteria</taxon>
        <taxon>Pseudomonadati</taxon>
        <taxon>Pseudomonadota</taxon>
        <taxon>Alphaproteobacteria</taxon>
        <taxon>Rhodospirillales</taxon>
        <taxon>Novispirillaceae</taxon>
        <taxon>Insolitispirillum</taxon>
    </lineage>
</organism>
<evidence type="ECO:0000313" key="2">
    <source>
        <dbReference type="Proteomes" id="UP000185678"/>
    </source>
</evidence>
<dbReference type="RefSeq" id="WP_076401061.1">
    <property type="nucleotide sequence ID" value="NZ_FTOA01000005.1"/>
</dbReference>
<proteinExistence type="predicted"/>
<dbReference type="EMBL" id="FTOA01000005">
    <property type="protein sequence ID" value="SIS97839.1"/>
    <property type="molecule type" value="Genomic_DNA"/>
</dbReference>
<dbReference type="OrthoDB" id="7351144at2"/>
<evidence type="ECO:0000313" key="1">
    <source>
        <dbReference type="EMBL" id="SIS97839.1"/>
    </source>
</evidence>
<name>A0A1N7NI28_9PROT</name>
<protein>
    <submittedName>
        <fullName evidence="1">Uncharacterized protein</fullName>
    </submittedName>
</protein>
<sequence>MPHFTFEVKTLAEKRWLVDTVFESETLALKRANELVKANQCEGVEVTRERMKADGTFSEKVIFKQMLAGPGDPQVQIVPIEDANDCQSLEDVYGLESRLTMWKVLRKYFEQMGLTPSEVLHNYGALAKLMDNDPPVYPAAIDRIATIQARRSGQDARERRDELYSWANIIASRAREAELERHLRKFNLTDYPALLQACEDEGGPARRDHLVRCMIARQFYVERNFLSKLDFLLKAATPTLDRGALAILDGYIADVLGSATVIQELLGNRSNLCSALIALIDLMEGKEEDKPCSAVPDLVEVLRRLFADGCLPSGAQVLLDRVKVQIEGRQPLNRANPEQEEAAFSQLLNRLSSPKGITGGPKMAEALTTRCGLRFPEGGAPGRRRAVSAMLGMIRDPMQKLRYLINIAETQTGEVTMDVVTGAIDYLSAQALDIHGFINPRLPSTKKMLMVSDLQRALLNSAIPADLRTRVVDQLDEMLAHFVQKDGFIDRLDDPVLSLHERATRLVKFCSSGVLLEGRALQIARRRIAEHLRQPNFVERLTEGCNNPADAERMVRDFHQQLAAAGFAA</sequence>
<accession>A0A1N7NI28</accession>
<gene>
    <name evidence="1" type="ORF">SAMN05421779_105128</name>
</gene>
<keyword evidence="2" id="KW-1185">Reference proteome</keyword>
<dbReference type="Proteomes" id="UP000185678">
    <property type="component" value="Unassembled WGS sequence"/>
</dbReference>